<name>A0A6A2X9C8_HIBSY</name>
<dbReference type="PANTHER" id="PTHR12203:SF35">
    <property type="entry name" value="PROTEIN O-GLUCOSYLTRANSFERASE 1"/>
    <property type="match status" value="1"/>
</dbReference>
<evidence type="ECO:0000259" key="3">
    <source>
        <dbReference type="SMART" id="SM00672"/>
    </source>
</evidence>
<dbReference type="Pfam" id="PF05686">
    <property type="entry name" value="Glyco_transf_90"/>
    <property type="match status" value="3"/>
</dbReference>
<protein>
    <submittedName>
        <fullName evidence="4">RING/U-box superfamily protein isoform 1</fullName>
    </submittedName>
</protein>
<accession>A0A6A2X9C8</accession>
<dbReference type="AlphaFoldDB" id="A0A6A2X9C8"/>
<dbReference type="GO" id="GO:0016740">
    <property type="term" value="F:transferase activity"/>
    <property type="evidence" value="ECO:0007669"/>
    <property type="project" value="UniProtKB-KW"/>
</dbReference>
<evidence type="ECO:0000256" key="1">
    <source>
        <dbReference type="ARBA" id="ARBA00010118"/>
    </source>
</evidence>
<dbReference type="InterPro" id="IPR006598">
    <property type="entry name" value="CAP10"/>
</dbReference>
<comment type="caution">
    <text evidence="4">The sequence shown here is derived from an EMBL/GenBank/DDBJ whole genome shotgun (WGS) entry which is preliminary data.</text>
</comment>
<evidence type="ECO:0000256" key="2">
    <source>
        <dbReference type="ARBA" id="ARBA00022679"/>
    </source>
</evidence>
<dbReference type="InterPro" id="IPR051091">
    <property type="entry name" value="O-Glucosyltr/Glycosyltrsf_90"/>
</dbReference>
<evidence type="ECO:0000313" key="4">
    <source>
        <dbReference type="EMBL" id="KAE8663835.1"/>
    </source>
</evidence>
<keyword evidence="5" id="KW-1185">Reference proteome</keyword>
<organism evidence="4 5">
    <name type="scientific">Hibiscus syriacus</name>
    <name type="common">Rose of Sharon</name>
    <dbReference type="NCBI Taxonomy" id="106335"/>
    <lineage>
        <taxon>Eukaryota</taxon>
        <taxon>Viridiplantae</taxon>
        <taxon>Streptophyta</taxon>
        <taxon>Embryophyta</taxon>
        <taxon>Tracheophyta</taxon>
        <taxon>Spermatophyta</taxon>
        <taxon>Magnoliopsida</taxon>
        <taxon>eudicotyledons</taxon>
        <taxon>Gunneridae</taxon>
        <taxon>Pentapetalae</taxon>
        <taxon>rosids</taxon>
        <taxon>malvids</taxon>
        <taxon>Malvales</taxon>
        <taxon>Malvaceae</taxon>
        <taxon>Malvoideae</taxon>
        <taxon>Hibiscus</taxon>
    </lineage>
</organism>
<evidence type="ECO:0000313" key="5">
    <source>
        <dbReference type="Proteomes" id="UP000436088"/>
    </source>
</evidence>
<sequence length="380" mass="44239">MEKRRDLVSSRSPPKCPNFFKFIYRDLEPWFETWISIDIITKAKKQAAFRAVIVEGKLFVYTGMVPDVDIMFDFMDKPSNRVKNGSLPLPLLRYCTTEAHLDIPFPDCNFIIWGYKGLQITCCGLSPRPEVNKQPWDVQFKKIKQGSQAQTWAKKIARAHWKGNPDVESPIRMDLMQCNDTNLWGTEIIRQNWTEEAKAGYEHSKLSDQFIRYMLKAMPWPVPKLNYWPVSSVDLCRSIKFAVDWGNTNPSKVEAIGKSAQQLMGSISMDRVYDYMFHLMSQYAKLQDFKPVPPSSAQQVCEEPLLCFADEKQKEVLKESAVTAVSSTPSCTLIRRPNPDFFNIWAEQKQKMIDFFSIRKSYFFQFRVILVNSNYQFDFQ</sequence>
<keyword evidence="2" id="KW-0808">Transferase</keyword>
<gene>
    <name evidence="4" type="ORF">F3Y22_tig00112888pilonHSYRG00171</name>
</gene>
<reference evidence="4" key="1">
    <citation type="submission" date="2019-09" db="EMBL/GenBank/DDBJ databases">
        <title>Draft genome information of white flower Hibiscus syriacus.</title>
        <authorList>
            <person name="Kim Y.-M."/>
        </authorList>
    </citation>
    <scope>NUCLEOTIDE SEQUENCE [LARGE SCALE GENOMIC DNA]</scope>
    <source>
        <strain evidence="4">YM2019G1</strain>
    </source>
</reference>
<dbReference type="EMBL" id="VEPZ02001664">
    <property type="protein sequence ID" value="KAE8663835.1"/>
    <property type="molecule type" value="Genomic_DNA"/>
</dbReference>
<comment type="similarity">
    <text evidence="1">Belongs to the glycosyltransferase 90 family.</text>
</comment>
<feature type="domain" description="Glycosyl transferase CAP10" evidence="3">
    <location>
        <begin position="64"/>
        <end position="290"/>
    </location>
</feature>
<proteinExistence type="inferred from homology"/>
<dbReference type="SMART" id="SM00672">
    <property type="entry name" value="CAP10"/>
    <property type="match status" value="1"/>
</dbReference>
<dbReference type="Proteomes" id="UP000436088">
    <property type="component" value="Unassembled WGS sequence"/>
</dbReference>
<dbReference type="PANTHER" id="PTHR12203">
    <property type="entry name" value="KDEL LYS-ASP-GLU-LEU CONTAINING - RELATED"/>
    <property type="match status" value="1"/>
</dbReference>